<dbReference type="Gene3D" id="1.10.260.40">
    <property type="entry name" value="lambda repressor-like DNA-binding domains"/>
    <property type="match status" value="1"/>
</dbReference>
<dbReference type="PANTHER" id="PTHR46558:SF11">
    <property type="entry name" value="HTH-TYPE TRANSCRIPTIONAL REGULATOR XRE"/>
    <property type="match status" value="1"/>
</dbReference>
<name>A0A829GCN3_LACPA</name>
<dbReference type="GO" id="GO:0003677">
    <property type="term" value="F:DNA binding"/>
    <property type="evidence" value="ECO:0007669"/>
    <property type="project" value="UniProtKB-KW"/>
</dbReference>
<accession>A0A829GCN3</accession>
<comment type="caution">
    <text evidence="3">The sequence shown here is derived from an EMBL/GenBank/DDBJ whole genome shotgun (WGS) entry which is preliminary data.</text>
</comment>
<dbReference type="InterPro" id="IPR010982">
    <property type="entry name" value="Lambda_DNA-bd_dom_sf"/>
</dbReference>
<organism evidence="3 4">
    <name type="scientific">Lacticaseibacillus paracasei subsp. paracasei Lpp123</name>
    <dbReference type="NCBI Taxonomy" id="1256201"/>
    <lineage>
        <taxon>Bacteria</taxon>
        <taxon>Bacillati</taxon>
        <taxon>Bacillota</taxon>
        <taxon>Bacilli</taxon>
        <taxon>Lactobacillales</taxon>
        <taxon>Lactobacillaceae</taxon>
        <taxon>Lacticaseibacillus</taxon>
    </lineage>
</organism>
<evidence type="ECO:0000256" key="1">
    <source>
        <dbReference type="ARBA" id="ARBA00023125"/>
    </source>
</evidence>
<feature type="domain" description="HTH cro/C1-type" evidence="2">
    <location>
        <begin position="6"/>
        <end position="60"/>
    </location>
</feature>
<dbReference type="AlphaFoldDB" id="A0A829GCN3"/>
<dbReference type="CDD" id="cd00093">
    <property type="entry name" value="HTH_XRE"/>
    <property type="match status" value="1"/>
</dbReference>
<dbReference type="Proteomes" id="UP000014316">
    <property type="component" value="Unassembled WGS sequence"/>
</dbReference>
<dbReference type="InterPro" id="IPR001387">
    <property type="entry name" value="Cro/C1-type_HTH"/>
</dbReference>
<keyword evidence="1" id="KW-0238">DNA-binding</keyword>
<dbReference type="SMART" id="SM00530">
    <property type="entry name" value="HTH_XRE"/>
    <property type="match status" value="1"/>
</dbReference>
<dbReference type="EMBL" id="ANJW01000913">
    <property type="protein sequence ID" value="EPC49045.1"/>
    <property type="molecule type" value="Genomic_DNA"/>
</dbReference>
<evidence type="ECO:0000259" key="2">
    <source>
        <dbReference type="PROSITE" id="PS50943"/>
    </source>
</evidence>
<dbReference type="PANTHER" id="PTHR46558">
    <property type="entry name" value="TRACRIPTIONAL REGULATORY PROTEIN-RELATED-RELATED"/>
    <property type="match status" value="1"/>
</dbReference>
<protein>
    <submittedName>
        <fullName evidence="3">XRE family transcriptional regulator</fullName>
    </submittedName>
</protein>
<evidence type="ECO:0000313" key="3">
    <source>
        <dbReference type="EMBL" id="EPC49045.1"/>
    </source>
</evidence>
<proteinExistence type="predicted"/>
<reference evidence="3 4" key="1">
    <citation type="journal article" date="2013" name="PLoS ONE">
        <title>Lactobacillus paracasei comparative genomics: towards species pan-genome definition and exploitation of diversity.</title>
        <authorList>
            <person name="Smokvina T."/>
            <person name="Wels M."/>
            <person name="Polka J."/>
            <person name="Chervaux C."/>
            <person name="Brisse S."/>
            <person name="Boekhorst J."/>
            <person name="van Hylckama Vlieg J.E."/>
            <person name="Siezen R.J."/>
        </authorList>
    </citation>
    <scope>NUCLEOTIDE SEQUENCE [LARGE SCALE GENOMIC DNA]</scope>
    <source>
        <strain evidence="3 4">Lpp123</strain>
    </source>
</reference>
<sequence length="185" mass="20483">MFGEKLTQLRKQKGLSQNDLAEALGISRQAISKYENDLAEPDLDKIEQLRTILGISYADLLGDEPQQQAPSTRVPSDSITITSLINDQLGSYTGFQVAEGIPSKTAPSFLLIGESRHRGFLGTTRLAELGWYHTRATAETEIKKIQDAMQRGETIYHLAYTAKVNKKGTFGVRLADNTDHETQSN</sequence>
<evidence type="ECO:0000313" key="4">
    <source>
        <dbReference type="Proteomes" id="UP000014316"/>
    </source>
</evidence>
<dbReference type="PROSITE" id="PS50943">
    <property type="entry name" value="HTH_CROC1"/>
    <property type="match status" value="1"/>
</dbReference>
<dbReference type="SUPFAM" id="SSF47413">
    <property type="entry name" value="lambda repressor-like DNA-binding domains"/>
    <property type="match status" value="1"/>
</dbReference>
<gene>
    <name evidence="3" type="ORF">Lpp123_15651</name>
</gene>
<dbReference type="Pfam" id="PF01381">
    <property type="entry name" value="HTH_3"/>
    <property type="match status" value="1"/>
</dbReference>